<evidence type="ECO:0000256" key="6">
    <source>
        <dbReference type="RuleBase" id="RU003942"/>
    </source>
</evidence>
<sequence>MYSCLSGLFLIRFLEIIKVEVFAVNRNWMKVFVAAFLEIFWVIGLTHAYDFWTWTGTVICIIVSNYLMITAAQVLPAGTVYAIFVGLGTAGTVIAGFLFFGEAFKWEKVILIATLLAGVMGLKLVTPDKAEKGAES</sequence>
<keyword evidence="5 7" id="KW-0472">Membrane</keyword>
<feature type="transmembrane region" description="Helical" evidence="7">
    <location>
        <begin position="80"/>
        <end position="100"/>
    </location>
</feature>
<dbReference type="GO" id="GO:0005886">
    <property type="term" value="C:plasma membrane"/>
    <property type="evidence" value="ECO:0007669"/>
    <property type="project" value="UniProtKB-SubCell"/>
</dbReference>
<dbReference type="InterPro" id="IPR000390">
    <property type="entry name" value="Small_drug/metabolite_transptr"/>
</dbReference>
<dbReference type="SUPFAM" id="SSF103481">
    <property type="entry name" value="Multidrug resistance efflux transporter EmrE"/>
    <property type="match status" value="1"/>
</dbReference>
<comment type="similarity">
    <text evidence="6">Belongs to the drug/metabolite transporter (DMT) superfamily. Small multidrug resistance (SMR) (TC 2.A.7.1) family.</text>
</comment>
<evidence type="ECO:0000256" key="4">
    <source>
        <dbReference type="ARBA" id="ARBA00022989"/>
    </source>
</evidence>
<evidence type="ECO:0000256" key="5">
    <source>
        <dbReference type="ARBA" id="ARBA00023136"/>
    </source>
</evidence>
<feature type="transmembrane region" description="Helical" evidence="7">
    <location>
        <begin position="51"/>
        <end position="68"/>
    </location>
</feature>
<organism evidence="8 9">
    <name type="scientific">Oceanobacillus oncorhynchi</name>
    <dbReference type="NCBI Taxonomy" id="545501"/>
    <lineage>
        <taxon>Bacteria</taxon>
        <taxon>Bacillati</taxon>
        <taxon>Bacillota</taxon>
        <taxon>Bacilli</taxon>
        <taxon>Bacillales</taxon>
        <taxon>Bacillaceae</taxon>
        <taxon>Oceanobacillus</taxon>
    </lineage>
</organism>
<keyword evidence="2" id="KW-1003">Cell membrane</keyword>
<keyword evidence="3 6" id="KW-0812">Transmembrane</keyword>
<evidence type="ECO:0000256" key="3">
    <source>
        <dbReference type="ARBA" id="ARBA00022692"/>
    </source>
</evidence>
<dbReference type="Proteomes" id="UP000040453">
    <property type="component" value="Unassembled WGS sequence"/>
</dbReference>
<dbReference type="PANTHER" id="PTHR30561">
    <property type="entry name" value="SMR FAMILY PROTON-DEPENDENT DRUG EFFLUX TRANSPORTER SUGE"/>
    <property type="match status" value="1"/>
</dbReference>
<gene>
    <name evidence="8" type="primary">ykkC_2</name>
    <name evidence="8" type="ORF">BN997_01592</name>
</gene>
<dbReference type="GO" id="GO:0022857">
    <property type="term" value="F:transmembrane transporter activity"/>
    <property type="evidence" value="ECO:0007669"/>
    <property type="project" value="InterPro"/>
</dbReference>
<dbReference type="InterPro" id="IPR037185">
    <property type="entry name" value="EmrE-like"/>
</dbReference>
<comment type="subcellular location">
    <subcellularLocation>
        <location evidence="1 6">Cell membrane</location>
        <topology evidence="1 6">Multi-pass membrane protein</topology>
    </subcellularLocation>
</comment>
<dbReference type="STRING" id="545501.BN997_01592"/>
<dbReference type="PANTHER" id="PTHR30561:SF7">
    <property type="entry name" value="GUANIDINIUM EFFLUX SYSTEM SUBUNIT GDNC-RELATED"/>
    <property type="match status" value="1"/>
</dbReference>
<protein>
    <submittedName>
        <fullName evidence="8">Multidrug resistance protein YkkC</fullName>
    </submittedName>
</protein>
<proteinExistence type="inferred from homology"/>
<accession>A0A0A1MRW9</accession>
<reference evidence="8 9" key="1">
    <citation type="submission" date="2014-11" db="EMBL/GenBank/DDBJ databases">
        <authorList>
            <person name="Urmite Genomes Urmite Genomes"/>
        </authorList>
    </citation>
    <scope>NUCLEOTIDE SEQUENCE [LARGE SCALE GENOMIC DNA]</scope>
    <source>
        <strain evidence="8 9">Oc5</strain>
    </source>
</reference>
<evidence type="ECO:0000313" key="9">
    <source>
        <dbReference type="Proteomes" id="UP000040453"/>
    </source>
</evidence>
<dbReference type="InterPro" id="IPR045324">
    <property type="entry name" value="Small_multidrug_res"/>
</dbReference>
<dbReference type="Pfam" id="PF00893">
    <property type="entry name" value="Multi_Drug_Res"/>
    <property type="match status" value="1"/>
</dbReference>
<keyword evidence="9" id="KW-1185">Reference proteome</keyword>
<dbReference type="Gene3D" id="1.10.3730.20">
    <property type="match status" value="1"/>
</dbReference>
<keyword evidence="4 7" id="KW-1133">Transmembrane helix</keyword>
<feature type="transmembrane region" description="Helical" evidence="7">
    <location>
        <begin position="28"/>
        <end position="45"/>
    </location>
</feature>
<dbReference type="EMBL" id="CDGG01000001">
    <property type="protein sequence ID" value="CEI81746.1"/>
    <property type="molecule type" value="Genomic_DNA"/>
</dbReference>
<name>A0A0A1MRW9_9BACI</name>
<evidence type="ECO:0000313" key="8">
    <source>
        <dbReference type="EMBL" id="CEI81746.1"/>
    </source>
</evidence>
<evidence type="ECO:0000256" key="1">
    <source>
        <dbReference type="ARBA" id="ARBA00004651"/>
    </source>
</evidence>
<dbReference type="AlphaFoldDB" id="A0A0A1MRW9"/>
<evidence type="ECO:0000256" key="7">
    <source>
        <dbReference type="SAM" id="Phobius"/>
    </source>
</evidence>
<evidence type="ECO:0000256" key="2">
    <source>
        <dbReference type="ARBA" id="ARBA00022475"/>
    </source>
</evidence>